<sequence>MILDNEKLKKDLGSNTKQLVQKESKLRIYYTTTIREEREALKKEKRNYIVKIEYNSYTQNSSSYTNEKKSFQKTMNENLLKRDEVLTKYTSISPHLNYFTIDIPR</sequence>
<organism evidence="1 2">
    <name type="scientific">Anaeromyces robustus</name>
    <dbReference type="NCBI Taxonomy" id="1754192"/>
    <lineage>
        <taxon>Eukaryota</taxon>
        <taxon>Fungi</taxon>
        <taxon>Fungi incertae sedis</taxon>
        <taxon>Chytridiomycota</taxon>
        <taxon>Chytridiomycota incertae sedis</taxon>
        <taxon>Neocallimastigomycetes</taxon>
        <taxon>Neocallimastigales</taxon>
        <taxon>Neocallimastigaceae</taxon>
        <taxon>Anaeromyces</taxon>
    </lineage>
</organism>
<gene>
    <name evidence="1" type="ORF">BCR32DRAFT_286171</name>
</gene>
<evidence type="ECO:0000313" key="2">
    <source>
        <dbReference type="Proteomes" id="UP000193944"/>
    </source>
</evidence>
<evidence type="ECO:0000313" key="1">
    <source>
        <dbReference type="EMBL" id="ORX68076.1"/>
    </source>
</evidence>
<keyword evidence="2" id="KW-1185">Reference proteome</keyword>
<reference evidence="1 2" key="1">
    <citation type="submission" date="2016-08" db="EMBL/GenBank/DDBJ databases">
        <title>A Parts List for Fungal Cellulosomes Revealed by Comparative Genomics.</title>
        <authorList>
            <consortium name="DOE Joint Genome Institute"/>
            <person name="Haitjema C.H."/>
            <person name="Gilmore S.P."/>
            <person name="Henske J.K."/>
            <person name="Solomon K.V."/>
            <person name="De Groot R."/>
            <person name="Kuo A."/>
            <person name="Mondo S.J."/>
            <person name="Salamov A.A."/>
            <person name="Labutti K."/>
            <person name="Zhao Z."/>
            <person name="Chiniquy J."/>
            <person name="Barry K."/>
            <person name="Brewer H.M."/>
            <person name="Purvine S.O."/>
            <person name="Wright A.T."/>
            <person name="Boxma B."/>
            <person name="Van Alen T."/>
            <person name="Hackstein J.H."/>
            <person name="Baker S.E."/>
            <person name="Grigoriev I.V."/>
            <person name="O'Malley M.A."/>
        </authorList>
    </citation>
    <scope>NUCLEOTIDE SEQUENCE [LARGE SCALE GENOMIC DNA]</scope>
    <source>
        <strain evidence="1 2">S4</strain>
    </source>
</reference>
<dbReference type="STRING" id="1754192.A0A1Y1W4B5"/>
<comment type="caution">
    <text evidence="1">The sequence shown here is derived from an EMBL/GenBank/DDBJ whole genome shotgun (WGS) entry which is preliminary data.</text>
</comment>
<name>A0A1Y1W4B5_9FUNG</name>
<protein>
    <submittedName>
        <fullName evidence="1">Uncharacterized protein</fullName>
    </submittedName>
</protein>
<accession>A0A1Y1W4B5</accession>
<reference evidence="1 2" key="2">
    <citation type="submission" date="2016-08" db="EMBL/GenBank/DDBJ databases">
        <title>Pervasive Adenine N6-methylation of Active Genes in Fungi.</title>
        <authorList>
            <consortium name="DOE Joint Genome Institute"/>
            <person name="Mondo S.J."/>
            <person name="Dannebaum R.O."/>
            <person name="Kuo R.C."/>
            <person name="Labutti K."/>
            <person name="Haridas S."/>
            <person name="Kuo A."/>
            <person name="Salamov A."/>
            <person name="Ahrendt S.R."/>
            <person name="Lipzen A."/>
            <person name="Sullivan W."/>
            <person name="Andreopoulos W.B."/>
            <person name="Clum A."/>
            <person name="Lindquist E."/>
            <person name="Daum C."/>
            <person name="Ramamoorthy G.K."/>
            <person name="Gryganskyi A."/>
            <person name="Culley D."/>
            <person name="Magnuson J.K."/>
            <person name="James T.Y."/>
            <person name="O'Malley M.A."/>
            <person name="Stajich J.E."/>
            <person name="Spatafora J.W."/>
            <person name="Visel A."/>
            <person name="Grigoriev I.V."/>
        </authorList>
    </citation>
    <scope>NUCLEOTIDE SEQUENCE [LARGE SCALE GENOMIC DNA]</scope>
    <source>
        <strain evidence="1 2">S4</strain>
    </source>
</reference>
<proteinExistence type="predicted"/>
<dbReference type="OrthoDB" id="10254973at2759"/>
<dbReference type="AlphaFoldDB" id="A0A1Y1W4B5"/>
<dbReference type="EMBL" id="MCFG01000429">
    <property type="protein sequence ID" value="ORX68076.1"/>
    <property type="molecule type" value="Genomic_DNA"/>
</dbReference>
<dbReference type="Proteomes" id="UP000193944">
    <property type="component" value="Unassembled WGS sequence"/>
</dbReference>